<dbReference type="Pfam" id="PF00467">
    <property type="entry name" value="KOW"/>
    <property type="match status" value="1"/>
</dbReference>
<sequence length="191" mass="21665">MTDDAETSHSLTFGDNTIESSKKAKWYVVHTYSGHENKVKVNIEKIVENRGMQDLVLSIVVPTEDRVEIKNGQRKVKTRKMFPGYVLVKMIVTNESWYLVRNTQGVTGFVGHGSEPIPLTNEEVRRMGIEKVYIQLDIEPGDSVKVINGPFESFMGVVEEVNMDKQTLKVKISMFGRDTPVELEFGQVDKI</sequence>
<keyword evidence="3 5" id="KW-0805">Transcription regulation</keyword>
<dbReference type="SMART" id="SM00738">
    <property type="entry name" value="NGN"/>
    <property type="match status" value="1"/>
</dbReference>
<dbReference type="InterPro" id="IPR005824">
    <property type="entry name" value="KOW"/>
</dbReference>
<keyword evidence="2 5" id="KW-0889">Transcription antitermination</keyword>
<dbReference type="InterPro" id="IPR015869">
    <property type="entry name" value="Transcrpt_antiterm_NusG_bac_CS"/>
</dbReference>
<evidence type="ECO:0000256" key="5">
    <source>
        <dbReference type="HAMAP-Rule" id="MF_00948"/>
    </source>
</evidence>
<evidence type="ECO:0000313" key="10">
    <source>
        <dbReference type="EMBL" id="MBR0597269.1"/>
    </source>
</evidence>
<comment type="similarity">
    <text evidence="5 7">Belongs to the NusG family.</text>
</comment>
<evidence type="ECO:0000256" key="1">
    <source>
        <dbReference type="ARBA" id="ARBA00022472"/>
    </source>
</evidence>
<dbReference type="GO" id="GO:0005829">
    <property type="term" value="C:cytosol"/>
    <property type="evidence" value="ECO:0007669"/>
    <property type="project" value="UniProtKB-ARBA"/>
</dbReference>
<dbReference type="PANTHER" id="PTHR30265:SF2">
    <property type="entry name" value="TRANSCRIPTION TERMINATION_ANTITERMINATION PROTEIN NUSG"/>
    <property type="match status" value="1"/>
</dbReference>
<keyword evidence="11" id="KW-1185">Reference proteome</keyword>
<feature type="domain" description="KOW" evidence="9">
    <location>
        <begin position="137"/>
        <end position="164"/>
    </location>
</feature>
<evidence type="ECO:0000256" key="2">
    <source>
        <dbReference type="ARBA" id="ARBA00022814"/>
    </source>
</evidence>
<dbReference type="InterPro" id="IPR006645">
    <property type="entry name" value="NGN-like_dom"/>
</dbReference>
<reference evidence="10" key="1">
    <citation type="submission" date="2021-04" db="EMBL/GenBank/DDBJ databases">
        <title>Sinoanaerobacter chloroacetimidivorans sp. nov., an obligate anaerobic bacterium isolated from anaerobic sludge.</title>
        <authorList>
            <person name="Bao Y."/>
        </authorList>
    </citation>
    <scope>NUCLEOTIDE SEQUENCE</scope>
    <source>
        <strain evidence="10">BAD-6</strain>
    </source>
</reference>
<dbReference type="PANTHER" id="PTHR30265">
    <property type="entry name" value="RHO-INTERACTING TRANSCRIPTION TERMINATION FACTOR NUSG"/>
    <property type="match status" value="1"/>
</dbReference>
<dbReference type="FunFam" id="3.30.70.940:FF:000002">
    <property type="entry name" value="Transcription termination/antitermination protein NusG"/>
    <property type="match status" value="1"/>
</dbReference>
<dbReference type="Gene3D" id="2.30.30.30">
    <property type="match status" value="1"/>
</dbReference>
<evidence type="ECO:0000256" key="3">
    <source>
        <dbReference type="ARBA" id="ARBA00023015"/>
    </source>
</evidence>
<evidence type="ECO:0000259" key="8">
    <source>
        <dbReference type="SMART" id="SM00738"/>
    </source>
</evidence>
<accession>A0A8J7VY93</accession>
<organism evidence="10 11">
    <name type="scientific">Sinanaerobacter chloroacetimidivorans</name>
    <dbReference type="NCBI Taxonomy" id="2818044"/>
    <lineage>
        <taxon>Bacteria</taxon>
        <taxon>Bacillati</taxon>
        <taxon>Bacillota</taxon>
        <taxon>Clostridia</taxon>
        <taxon>Peptostreptococcales</taxon>
        <taxon>Anaerovoracaceae</taxon>
        <taxon>Sinanaerobacter</taxon>
    </lineage>
</organism>
<dbReference type="InterPro" id="IPR008991">
    <property type="entry name" value="Translation_prot_SH3-like_sf"/>
</dbReference>
<dbReference type="InterPro" id="IPR001062">
    <property type="entry name" value="Transcrpt_antiterm_NusG"/>
</dbReference>
<evidence type="ECO:0000259" key="9">
    <source>
        <dbReference type="SMART" id="SM00739"/>
    </source>
</evidence>
<dbReference type="GO" id="GO:0032784">
    <property type="term" value="P:regulation of DNA-templated transcription elongation"/>
    <property type="evidence" value="ECO:0007669"/>
    <property type="project" value="InterPro"/>
</dbReference>
<dbReference type="SUPFAM" id="SSF82679">
    <property type="entry name" value="N-utilization substance G protein NusG, N-terminal domain"/>
    <property type="match status" value="1"/>
</dbReference>
<feature type="domain" description="NusG-like N-terminal" evidence="8">
    <location>
        <begin position="23"/>
        <end position="131"/>
    </location>
</feature>
<comment type="caution">
    <text evidence="10">The sequence shown here is derived from an EMBL/GenBank/DDBJ whole genome shotgun (WGS) entry which is preliminary data.</text>
</comment>
<dbReference type="HAMAP" id="MF_00948">
    <property type="entry name" value="NusG"/>
    <property type="match status" value="1"/>
</dbReference>
<dbReference type="CDD" id="cd09891">
    <property type="entry name" value="NGN_Bact_1"/>
    <property type="match status" value="1"/>
</dbReference>
<dbReference type="PROSITE" id="PS01014">
    <property type="entry name" value="NUSG"/>
    <property type="match status" value="1"/>
</dbReference>
<dbReference type="PRINTS" id="PR00338">
    <property type="entry name" value="NUSGTNSCPFCT"/>
</dbReference>
<name>A0A8J7VY93_9FIRM</name>
<dbReference type="InterPro" id="IPR036735">
    <property type="entry name" value="NGN_dom_sf"/>
</dbReference>
<dbReference type="InterPro" id="IPR043425">
    <property type="entry name" value="NusG-like"/>
</dbReference>
<dbReference type="SMART" id="SM00739">
    <property type="entry name" value="KOW"/>
    <property type="match status" value="1"/>
</dbReference>
<dbReference type="GO" id="GO:0006353">
    <property type="term" value="P:DNA-templated transcription termination"/>
    <property type="evidence" value="ECO:0007669"/>
    <property type="project" value="UniProtKB-UniRule"/>
</dbReference>
<reference evidence="10" key="2">
    <citation type="submission" date="2021-04" db="EMBL/GenBank/DDBJ databases">
        <authorList>
            <person name="Liu J."/>
        </authorList>
    </citation>
    <scope>NUCLEOTIDE SEQUENCE</scope>
    <source>
        <strain evidence="10">BAD-6</strain>
    </source>
</reference>
<dbReference type="EMBL" id="JAGSND010000002">
    <property type="protein sequence ID" value="MBR0597269.1"/>
    <property type="molecule type" value="Genomic_DNA"/>
</dbReference>
<dbReference type="NCBIfam" id="TIGR00922">
    <property type="entry name" value="nusG"/>
    <property type="match status" value="1"/>
</dbReference>
<dbReference type="GO" id="GO:0006354">
    <property type="term" value="P:DNA-templated transcription elongation"/>
    <property type="evidence" value="ECO:0007669"/>
    <property type="project" value="UniProtKB-UniRule"/>
</dbReference>
<evidence type="ECO:0000256" key="7">
    <source>
        <dbReference type="RuleBase" id="RU000538"/>
    </source>
</evidence>
<dbReference type="Pfam" id="PF02357">
    <property type="entry name" value="NusG"/>
    <property type="match status" value="1"/>
</dbReference>
<dbReference type="FunFam" id="2.30.30.30:FF:000002">
    <property type="entry name" value="Transcription termination/antitermination factor NusG"/>
    <property type="match status" value="1"/>
</dbReference>
<dbReference type="GO" id="GO:0031564">
    <property type="term" value="P:transcription antitermination"/>
    <property type="evidence" value="ECO:0007669"/>
    <property type="project" value="UniProtKB-UniRule"/>
</dbReference>
<dbReference type="InterPro" id="IPR014722">
    <property type="entry name" value="Rib_uL2_dom2"/>
</dbReference>
<dbReference type="Proteomes" id="UP000675664">
    <property type="component" value="Unassembled WGS sequence"/>
</dbReference>
<dbReference type="AlphaFoldDB" id="A0A8J7VY93"/>
<protein>
    <recommendedName>
        <fullName evidence="5 6">Transcription termination/antitermination protein NusG</fullName>
    </recommendedName>
</protein>
<dbReference type="Gene3D" id="3.30.70.940">
    <property type="entry name" value="NusG, N-terminal domain"/>
    <property type="match status" value="1"/>
</dbReference>
<keyword evidence="1 5" id="KW-0806">Transcription termination</keyword>
<evidence type="ECO:0000256" key="6">
    <source>
        <dbReference type="NCBIfam" id="TIGR00922"/>
    </source>
</evidence>
<comment type="function">
    <text evidence="5 7">Participates in transcription elongation, termination and antitermination.</text>
</comment>
<keyword evidence="4 5" id="KW-0804">Transcription</keyword>
<evidence type="ECO:0000256" key="4">
    <source>
        <dbReference type="ARBA" id="ARBA00023163"/>
    </source>
</evidence>
<dbReference type="CDD" id="cd06091">
    <property type="entry name" value="KOW_NusG"/>
    <property type="match status" value="1"/>
</dbReference>
<dbReference type="InterPro" id="IPR047050">
    <property type="entry name" value="NGN"/>
</dbReference>
<evidence type="ECO:0000313" key="11">
    <source>
        <dbReference type="Proteomes" id="UP000675664"/>
    </source>
</evidence>
<dbReference type="SUPFAM" id="SSF50104">
    <property type="entry name" value="Translation proteins SH3-like domain"/>
    <property type="match status" value="1"/>
</dbReference>
<proteinExistence type="inferred from homology"/>
<gene>
    <name evidence="5 10" type="primary">nusG</name>
    <name evidence="10" type="ORF">KCX82_05255</name>
</gene>